<dbReference type="AlphaFoldDB" id="A0A1J1HG51"/>
<evidence type="ECO:0000313" key="1">
    <source>
        <dbReference type="EMBL" id="CRK86976.1"/>
    </source>
</evidence>
<sequence>MSNPAVGVVMFGVSSFANCLRIVVLPELSKPSNTILNSLSDDDLSLRSSESKPCEIFNSNCTLNVKEKCSQKHQLEVVLVD</sequence>
<dbReference type="Proteomes" id="UP000183832">
    <property type="component" value="Unassembled WGS sequence"/>
</dbReference>
<organism evidence="1 2">
    <name type="scientific">Clunio marinus</name>
    <dbReference type="NCBI Taxonomy" id="568069"/>
    <lineage>
        <taxon>Eukaryota</taxon>
        <taxon>Metazoa</taxon>
        <taxon>Ecdysozoa</taxon>
        <taxon>Arthropoda</taxon>
        <taxon>Hexapoda</taxon>
        <taxon>Insecta</taxon>
        <taxon>Pterygota</taxon>
        <taxon>Neoptera</taxon>
        <taxon>Endopterygota</taxon>
        <taxon>Diptera</taxon>
        <taxon>Nematocera</taxon>
        <taxon>Chironomoidea</taxon>
        <taxon>Chironomidae</taxon>
        <taxon>Clunio</taxon>
    </lineage>
</organism>
<protein>
    <submittedName>
        <fullName evidence="1">CLUMA_CG000789, isoform A</fullName>
    </submittedName>
</protein>
<name>A0A1J1HG51_9DIPT</name>
<dbReference type="EMBL" id="CVRI01000002">
    <property type="protein sequence ID" value="CRK86976.1"/>
    <property type="molecule type" value="Genomic_DNA"/>
</dbReference>
<reference evidence="1 2" key="1">
    <citation type="submission" date="2015-04" db="EMBL/GenBank/DDBJ databases">
        <authorList>
            <person name="Syromyatnikov M.Y."/>
            <person name="Popov V.N."/>
        </authorList>
    </citation>
    <scope>NUCLEOTIDE SEQUENCE [LARGE SCALE GENOMIC DNA]</scope>
</reference>
<gene>
    <name evidence="1" type="ORF">CLUMA_CG000789</name>
</gene>
<proteinExistence type="predicted"/>
<accession>A0A1J1HG51</accession>
<keyword evidence="2" id="KW-1185">Reference proteome</keyword>
<evidence type="ECO:0000313" key="2">
    <source>
        <dbReference type="Proteomes" id="UP000183832"/>
    </source>
</evidence>